<dbReference type="EMBL" id="KV722349">
    <property type="protein sequence ID" value="OCH93910.1"/>
    <property type="molecule type" value="Genomic_DNA"/>
</dbReference>
<dbReference type="OrthoDB" id="3260716at2759"/>
<proteinExistence type="predicted"/>
<keyword evidence="3" id="KW-1185">Reference proteome</keyword>
<reference evidence="2 3" key="1">
    <citation type="submission" date="2016-07" db="EMBL/GenBank/DDBJ databases">
        <title>Draft genome of the white-rot fungus Obba rivulosa 3A-2.</title>
        <authorList>
            <consortium name="DOE Joint Genome Institute"/>
            <person name="Miettinen O."/>
            <person name="Riley R."/>
            <person name="Acob R."/>
            <person name="Barry K."/>
            <person name="Cullen D."/>
            <person name="De Vries R."/>
            <person name="Hainaut M."/>
            <person name="Hatakka A."/>
            <person name="Henrissat B."/>
            <person name="Hilden K."/>
            <person name="Kuo R."/>
            <person name="Labutti K."/>
            <person name="Lipzen A."/>
            <person name="Makela M.R."/>
            <person name="Sandor L."/>
            <person name="Spatafora J.W."/>
            <person name="Grigoriev I.V."/>
            <person name="Hibbett D.S."/>
        </authorList>
    </citation>
    <scope>NUCLEOTIDE SEQUENCE [LARGE SCALE GENOMIC DNA]</scope>
    <source>
        <strain evidence="2 3">3A-2</strain>
    </source>
</reference>
<dbReference type="Proteomes" id="UP000250043">
    <property type="component" value="Unassembled WGS sequence"/>
</dbReference>
<sequence>MRVLRARTTGQPVELPPAPDSRTVVDPDPWAPRASVGDTLEGADGRELSESYGRPGAGMTSAELHHDGRKKRKRRMQGLEVYGAGVVPRELPESEESG</sequence>
<dbReference type="AlphaFoldDB" id="A0A8E2DQH2"/>
<protein>
    <submittedName>
        <fullName evidence="2">Uncharacterized protein</fullName>
    </submittedName>
</protein>
<feature type="compositionally biased region" description="Basic residues" evidence="1">
    <location>
        <begin position="67"/>
        <end position="76"/>
    </location>
</feature>
<name>A0A8E2DQH2_9APHY</name>
<evidence type="ECO:0000313" key="2">
    <source>
        <dbReference type="EMBL" id="OCH93910.1"/>
    </source>
</evidence>
<evidence type="ECO:0000313" key="3">
    <source>
        <dbReference type="Proteomes" id="UP000250043"/>
    </source>
</evidence>
<organism evidence="2 3">
    <name type="scientific">Obba rivulosa</name>
    <dbReference type="NCBI Taxonomy" id="1052685"/>
    <lineage>
        <taxon>Eukaryota</taxon>
        <taxon>Fungi</taxon>
        <taxon>Dikarya</taxon>
        <taxon>Basidiomycota</taxon>
        <taxon>Agaricomycotina</taxon>
        <taxon>Agaricomycetes</taxon>
        <taxon>Polyporales</taxon>
        <taxon>Gelatoporiaceae</taxon>
        <taxon>Obba</taxon>
    </lineage>
</organism>
<feature type="region of interest" description="Disordered" evidence="1">
    <location>
        <begin position="1"/>
        <end position="77"/>
    </location>
</feature>
<accession>A0A8E2DQH2</accession>
<gene>
    <name evidence="2" type="ORF">OBBRIDRAFT_789773</name>
</gene>
<evidence type="ECO:0000256" key="1">
    <source>
        <dbReference type="SAM" id="MobiDB-lite"/>
    </source>
</evidence>